<keyword evidence="1" id="KW-0472">Membrane</keyword>
<dbReference type="Proteomes" id="UP000584587">
    <property type="component" value="Unassembled WGS sequence"/>
</dbReference>
<comment type="caution">
    <text evidence="2">The sequence shown here is derived from an EMBL/GenBank/DDBJ whole genome shotgun (WGS) entry which is preliminary data.</text>
</comment>
<dbReference type="EMBL" id="JAAVVK010000001">
    <property type="protein sequence ID" value="NKE38235.1"/>
    <property type="molecule type" value="Genomic_DNA"/>
</dbReference>
<accession>A0A846TRV7</accession>
<reference evidence="2 3" key="1">
    <citation type="submission" date="2020-04" db="EMBL/GenBank/DDBJ databases">
        <title>Complete genome sequence of Spiroplasma platyhelix ATCC 51748, an insect isolate.</title>
        <authorList>
            <person name="Green E.A."/>
            <person name="Klassen J.L."/>
        </authorList>
    </citation>
    <scope>NUCLEOTIDE SEQUENCE [LARGE SCALE GENOMIC DNA]</scope>
    <source>
        <strain evidence="2 3">PALS-1</strain>
    </source>
</reference>
<gene>
    <name evidence="2" type="ORF">HER12_00495</name>
</gene>
<evidence type="ECO:0000313" key="3">
    <source>
        <dbReference type="Proteomes" id="UP000584587"/>
    </source>
</evidence>
<protein>
    <submittedName>
        <fullName evidence="2">Uncharacterized protein</fullName>
    </submittedName>
</protein>
<evidence type="ECO:0000256" key="1">
    <source>
        <dbReference type="SAM" id="Phobius"/>
    </source>
</evidence>
<name>A0A846TRV7_9MOLU</name>
<keyword evidence="1" id="KW-0812">Transmembrane</keyword>
<sequence length="715" mass="80916">MKRNYFLISVLIAFIAPSLISGFSILKNPDTYDTIESAAEINIPSENYLNLSYQNGTFYSWNQIDSNDQHVIGVFSSDDQSYLLDSFGVFWSLDYQISKFYRITDEYGIAQVKYFQDENKNEYVDRTFVVKLANNKLTITSSVILSENTTFTILSKNYVVASGLGLDLIQIDDQGTVTNVSNLIPAYNKGNFLTSFYAINADSGIFVDGDQYFYLLKNITSTVAATQINFKAPFKNGNNIVVINSANLLIRDIDNTLHVINSSDGSVVNSWPSDKIWSKADNFAFALSDDTFILNTSFNNSGIEGKPYLIKTSDWSNLIEIPNIKSITNFIFTDKDSSKGIFIDKDLNANNFVYQNDSFTINNFGTLNNFQFVSKNLIFSSVQSNNLLIAQDSNQTWAATKSIKFTTNSTNTSGNLLNSMIVAKEEEINYQNTYFANGSANISVTDEKLTEVIIETDAGTRRLEPTKNSVTYDFLNFDKYKVTVKFFSDDVTYQIVYQVNIVNFANKEMLNISGSNLKSYVGSSQDILYDIKSIDRQNIFNVDEYDYNFLQYVELLSYGDTNDMVVKNIYNLQNNSEIKVSTIDPDWFFGLKIVNLVNQVSWIYLGFSHDGVNPMIDFWDTDKGKDLMDQALMHRYLERDLRKLSSLQINQLLITSNNWYSIAVQGKAIVISIISIFGISIIAICAAGIYNITLNKKIAIDQVERNKILKNTIDL</sequence>
<evidence type="ECO:0000313" key="2">
    <source>
        <dbReference type="EMBL" id="NKE38235.1"/>
    </source>
</evidence>
<feature type="transmembrane region" description="Helical" evidence="1">
    <location>
        <begin position="668"/>
        <end position="690"/>
    </location>
</feature>
<dbReference type="RefSeq" id="WP_168104712.1">
    <property type="nucleotide sequence ID" value="NZ_CP051215.1"/>
</dbReference>
<dbReference type="AlphaFoldDB" id="A0A846TRV7"/>
<proteinExistence type="predicted"/>
<keyword evidence="3" id="KW-1185">Reference proteome</keyword>
<keyword evidence="1" id="KW-1133">Transmembrane helix</keyword>
<organism evidence="2 3">
    <name type="scientific">Spiroplasma platyhelix PALS-1</name>
    <dbReference type="NCBI Taxonomy" id="1276218"/>
    <lineage>
        <taxon>Bacteria</taxon>
        <taxon>Bacillati</taxon>
        <taxon>Mycoplasmatota</taxon>
        <taxon>Mollicutes</taxon>
        <taxon>Entomoplasmatales</taxon>
        <taxon>Spiroplasmataceae</taxon>
        <taxon>Spiroplasma</taxon>
    </lineage>
</organism>